<dbReference type="PaxDb" id="4081-Solyc10g048030.1.1"/>
<gene>
    <name evidence="2" type="primary">LOC101262669</name>
</gene>
<evidence type="ECO:0000313" key="2">
    <source>
        <dbReference type="EnsemblPlants" id="Solyc10g048030.2.1"/>
    </source>
</evidence>
<dbReference type="OMA" id="HDGQLGK"/>
<dbReference type="AlphaFoldDB" id="A0A3Q7IGD0"/>
<sequence>MGLKGKLISKLEMKCAGDLLHDHFKSNPHQTSTMSPDKVTNFTLHDGQLGKTNSVIGWKIILGGKERHFKQVVDIDDAAKSMTFNFIEGYMNELYNSMTLILTVKENWITWSMMYEKLNQNIPEPLDFMEFLIGLIKDLEAHHAGK</sequence>
<organism evidence="2">
    <name type="scientific">Solanum lycopersicum</name>
    <name type="common">Tomato</name>
    <name type="synonym">Lycopersicon esculentum</name>
    <dbReference type="NCBI Taxonomy" id="4081"/>
    <lineage>
        <taxon>Eukaryota</taxon>
        <taxon>Viridiplantae</taxon>
        <taxon>Streptophyta</taxon>
        <taxon>Embryophyta</taxon>
        <taxon>Tracheophyta</taxon>
        <taxon>Spermatophyta</taxon>
        <taxon>Magnoliopsida</taxon>
        <taxon>eudicotyledons</taxon>
        <taxon>Gunneridae</taxon>
        <taxon>Pentapetalae</taxon>
        <taxon>asterids</taxon>
        <taxon>lamiids</taxon>
        <taxon>Solanales</taxon>
        <taxon>Solanaceae</taxon>
        <taxon>Solanoideae</taxon>
        <taxon>Solaneae</taxon>
        <taxon>Solanum</taxon>
        <taxon>Solanum subgen. Lycopersicon</taxon>
    </lineage>
</organism>
<protein>
    <recommendedName>
        <fullName evidence="1">Bet v I/Major latex protein domain-containing protein</fullName>
    </recommendedName>
</protein>
<dbReference type="SUPFAM" id="SSF55961">
    <property type="entry name" value="Bet v1-like"/>
    <property type="match status" value="1"/>
</dbReference>
<dbReference type="KEGG" id="sly:101262669"/>
<dbReference type="GeneID" id="101262669"/>
<dbReference type="InterPro" id="IPR051761">
    <property type="entry name" value="MLP-like_ligand-binding"/>
</dbReference>
<reference evidence="2" key="2">
    <citation type="submission" date="2019-01" db="UniProtKB">
        <authorList>
            <consortium name="EnsemblPlants"/>
        </authorList>
    </citation>
    <scope>IDENTIFICATION</scope>
    <source>
        <strain evidence="2">cv. Heinz 1706</strain>
    </source>
</reference>
<dbReference type="OrthoDB" id="1858121at2759"/>
<dbReference type="SMART" id="SM01037">
    <property type="entry name" value="Bet_v_1"/>
    <property type="match status" value="1"/>
</dbReference>
<reference evidence="2" key="1">
    <citation type="journal article" date="2012" name="Nature">
        <title>The tomato genome sequence provides insights into fleshy fruit evolution.</title>
        <authorList>
            <consortium name="Tomato Genome Consortium"/>
        </authorList>
    </citation>
    <scope>NUCLEOTIDE SEQUENCE [LARGE SCALE GENOMIC DNA]</scope>
    <source>
        <strain evidence="2">cv. Heinz 1706</strain>
    </source>
</reference>
<feature type="domain" description="Bet v I/Major latex protein" evidence="1">
    <location>
        <begin position="2"/>
        <end position="146"/>
    </location>
</feature>
<name>A0A3Q7IGD0_SOLLC</name>
<dbReference type="InterPro" id="IPR023393">
    <property type="entry name" value="START-like_dom_sf"/>
</dbReference>
<keyword evidence="3" id="KW-1185">Reference proteome</keyword>
<accession>A0A3Q7IGD0</accession>
<proteinExistence type="predicted"/>
<dbReference type="InterPro" id="IPR000916">
    <property type="entry name" value="Bet_v_I/MLP"/>
</dbReference>
<dbReference type="Proteomes" id="UP000004994">
    <property type="component" value="Chromosome 10"/>
</dbReference>
<dbReference type="SMR" id="A0A3Q7IGD0"/>
<evidence type="ECO:0000259" key="1">
    <source>
        <dbReference type="SMART" id="SM01037"/>
    </source>
</evidence>
<dbReference type="PANTHER" id="PTHR31907">
    <property type="entry name" value="MLP-LIKE PROTEIN 423"/>
    <property type="match status" value="1"/>
</dbReference>
<dbReference type="Pfam" id="PF00407">
    <property type="entry name" value="Bet_v_1"/>
    <property type="match status" value="1"/>
</dbReference>
<evidence type="ECO:0000313" key="3">
    <source>
        <dbReference type="Proteomes" id="UP000004994"/>
    </source>
</evidence>
<dbReference type="Gramene" id="Solyc10g048030.2.1">
    <property type="protein sequence ID" value="Solyc10g048030.2.1"/>
    <property type="gene ID" value="Solyc10g048030.2"/>
</dbReference>
<dbReference type="RefSeq" id="XP_004248782.1">
    <property type="nucleotide sequence ID" value="XM_004248734.5"/>
</dbReference>
<dbReference type="InParanoid" id="A0A3Q7IGD0"/>
<dbReference type="Gene3D" id="3.30.530.20">
    <property type="match status" value="1"/>
</dbReference>
<dbReference type="EnsemblPlants" id="Solyc10g048030.2.1">
    <property type="protein sequence ID" value="Solyc10g048030.2.1"/>
    <property type="gene ID" value="Solyc10g048030.2"/>
</dbReference>
<dbReference type="GO" id="GO:0006952">
    <property type="term" value="P:defense response"/>
    <property type="evidence" value="ECO:0007669"/>
    <property type="project" value="InterPro"/>
</dbReference>